<dbReference type="PANTHER" id="PTHR11319">
    <property type="entry name" value="G PROTEIN-COUPLED RECEPTOR-RELATED"/>
    <property type="match status" value="1"/>
</dbReference>
<keyword evidence="2" id="KW-0812">Transmembrane</keyword>
<evidence type="ECO:0000256" key="1">
    <source>
        <dbReference type="SAM" id="MobiDB-lite"/>
    </source>
</evidence>
<feature type="region of interest" description="Disordered" evidence="1">
    <location>
        <begin position="1133"/>
        <end position="1160"/>
    </location>
</feature>
<feature type="transmembrane region" description="Helical" evidence="2">
    <location>
        <begin position="994"/>
        <end position="1016"/>
    </location>
</feature>
<feature type="transmembrane region" description="Helical" evidence="2">
    <location>
        <begin position="641"/>
        <end position="664"/>
    </location>
</feature>
<feature type="region of interest" description="Disordered" evidence="1">
    <location>
        <begin position="1180"/>
        <end position="1210"/>
    </location>
</feature>
<feature type="region of interest" description="Disordered" evidence="1">
    <location>
        <begin position="1223"/>
        <end position="1262"/>
    </location>
</feature>
<feature type="compositionally biased region" description="Low complexity" evidence="1">
    <location>
        <begin position="840"/>
        <end position="858"/>
    </location>
</feature>
<feature type="transmembrane region" description="Helical" evidence="2">
    <location>
        <begin position="695"/>
        <end position="720"/>
    </location>
</feature>
<dbReference type="OrthoDB" id="410989at2759"/>
<feature type="transmembrane region" description="Helical" evidence="2">
    <location>
        <begin position="607"/>
        <end position="629"/>
    </location>
</feature>
<feature type="transmembrane region" description="Helical" evidence="2">
    <location>
        <begin position="783"/>
        <end position="803"/>
    </location>
</feature>
<evidence type="ECO:0008006" key="5">
    <source>
        <dbReference type="Google" id="ProtNLM"/>
    </source>
</evidence>
<organism evidence="3 4">
    <name type="scientific">Thecamonas trahens ATCC 50062</name>
    <dbReference type="NCBI Taxonomy" id="461836"/>
    <lineage>
        <taxon>Eukaryota</taxon>
        <taxon>Apusozoa</taxon>
        <taxon>Apusomonadida</taxon>
        <taxon>Apusomonadidae</taxon>
        <taxon>Thecamonas</taxon>
    </lineage>
</organism>
<feature type="transmembrane region" description="Helical" evidence="2">
    <location>
        <begin position="906"/>
        <end position="926"/>
    </location>
</feature>
<feature type="region of interest" description="Disordered" evidence="1">
    <location>
        <begin position="1055"/>
        <end position="1096"/>
    </location>
</feature>
<proteinExistence type="predicted"/>
<dbReference type="RefSeq" id="XP_013754935.1">
    <property type="nucleotide sequence ID" value="XM_013899481.1"/>
</dbReference>
<dbReference type="PANTHER" id="PTHR11319:SF35">
    <property type="entry name" value="OUTER MEMBRANE PROTEIN PMPC-RELATED"/>
    <property type="match status" value="1"/>
</dbReference>
<dbReference type="Proteomes" id="UP000054408">
    <property type="component" value="Unassembled WGS sequence"/>
</dbReference>
<dbReference type="GeneID" id="25567543"/>
<evidence type="ECO:0000313" key="4">
    <source>
        <dbReference type="Proteomes" id="UP000054408"/>
    </source>
</evidence>
<feature type="compositionally biased region" description="Basic residues" evidence="1">
    <location>
        <begin position="1143"/>
        <end position="1158"/>
    </location>
</feature>
<keyword evidence="4" id="KW-1185">Reference proteome</keyword>
<feature type="compositionally biased region" description="Polar residues" evidence="1">
    <location>
        <begin position="1190"/>
        <end position="1207"/>
    </location>
</feature>
<reference evidence="3 4" key="1">
    <citation type="submission" date="2010-05" db="EMBL/GenBank/DDBJ databases">
        <title>The Genome Sequence of Thecamonas trahens ATCC 50062.</title>
        <authorList>
            <consortium name="The Broad Institute Genome Sequencing Platform"/>
            <person name="Russ C."/>
            <person name="Cuomo C."/>
            <person name="Shea T."/>
            <person name="Young S.K."/>
            <person name="Zeng Q."/>
            <person name="Koehrsen M."/>
            <person name="Haas B."/>
            <person name="Borodovsky M."/>
            <person name="Guigo R."/>
            <person name="Alvarado L."/>
            <person name="Berlin A."/>
            <person name="Bochicchio J."/>
            <person name="Borenstein D."/>
            <person name="Chapman S."/>
            <person name="Chen Z."/>
            <person name="Freedman E."/>
            <person name="Gellesch M."/>
            <person name="Goldberg J."/>
            <person name="Griggs A."/>
            <person name="Gujja S."/>
            <person name="Heilman E."/>
            <person name="Heiman D."/>
            <person name="Hepburn T."/>
            <person name="Howarth C."/>
            <person name="Jen D."/>
            <person name="Larson L."/>
            <person name="Mehta T."/>
            <person name="Park D."/>
            <person name="Pearson M."/>
            <person name="Roberts A."/>
            <person name="Saif S."/>
            <person name="Shenoy N."/>
            <person name="Sisk P."/>
            <person name="Stolte C."/>
            <person name="Sykes S."/>
            <person name="Thomson T."/>
            <person name="Walk T."/>
            <person name="White J."/>
            <person name="Yandava C."/>
            <person name="Burger G."/>
            <person name="Gray M.W."/>
            <person name="Holland P.W.H."/>
            <person name="King N."/>
            <person name="Lang F.B.F."/>
            <person name="Roger A.J."/>
            <person name="Ruiz-Trillo I."/>
            <person name="Lander E."/>
            <person name="Nusbaum C."/>
        </authorList>
    </citation>
    <scope>NUCLEOTIDE SEQUENCE [LARGE SCALE GENOMIC DNA]</scope>
    <source>
        <strain evidence="3 4">ATCC 50062</strain>
    </source>
</reference>
<protein>
    <recommendedName>
        <fullName evidence="5">IPT/TIG domain-containing protein</fullName>
    </recommendedName>
</protein>
<feature type="compositionally biased region" description="Polar residues" evidence="1">
    <location>
        <begin position="1223"/>
        <end position="1241"/>
    </location>
</feature>
<gene>
    <name evidence="3" type="ORF">AMSG_08972</name>
</gene>
<name>A0A0L0DKR9_THETB</name>
<accession>A0A0L0DKR9</accession>
<feature type="transmembrane region" description="Helical" evidence="2">
    <location>
        <begin position="732"/>
        <end position="751"/>
    </location>
</feature>
<feature type="transmembrane region" description="Helical" evidence="2">
    <location>
        <begin position="932"/>
        <end position="951"/>
    </location>
</feature>
<evidence type="ECO:0000313" key="3">
    <source>
        <dbReference type="EMBL" id="KNC52830.1"/>
    </source>
</evidence>
<feature type="region of interest" description="Disordered" evidence="1">
    <location>
        <begin position="839"/>
        <end position="882"/>
    </location>
</feature>
<feature type="transmembrane region" description="Helical" evidence="2">
    <location>
        <begin position="963"/>
        <end position="982"/>
    </location>
</feature>
<feature type="region of interest" description="Disordered" evidence="1">
    <location>
        <begin position="1282"/>
        <end position="1304"/>
    </location>
</feature>
<dbReference type="EMBL" id="GL349476">
    <property type="protein sequence ID" value="KNC52830.1"/>
    <property type="molecule type" value="Genomic_DNA"/>
</dbReference>
<keyword evidence="2" id="KW-0472">Membrane</keyword>
<sequence>MGDTLTLVFSLPTSTPSLTTSASLNAALSCKPSASASVTTLSACLGSVLSGSWSADATTLTITLGSNDAALAPQPGAAEFIPLVAGNIRNAPGTSLPATAASPVLSGSWGASSAELVFFLAASGSRLEGPLQLAEGETVALLAQLSLVPSAPVDAILSVGDNAPEAPRGPHLALSTTRLSFSTANWNMFQTVTVTGVADVHAGEPLALVNLIRERFESADALYASLPAVSHRINVVDSTAAELVLEPLAAPPGTPVPVLDPDFPLPAGTPPGTATLSHAGHMLCSRISLASSPWRASSSPGASSPRVVIELTTSAPSALVLVADVTPEALPLPPLWIDAPTAGRLGGTAARQMTVVLGATRELPFVEPWQTGVQFCLVAPADSGLAASGLYELTAKVLTVQTTAEAYGTAPPARAPLAVAVVAWPHVTTTRPLVASQVGSVITLVGRGLSTALDVSVAGQLAPPAVANMSASGDMTQLTLLTPGVTAEGYLAITLTHPLTGTFTSYDDLFFTNDCPFEGQFGRGLECKSCPDGAFCPGGYRLWPLPGYWTPAEDAGFVVKCSEPSERCLGGRFALCSSGYADKACANCAHGYYRLGPACVACSSSTAVFVTLVATNVVFCALFIAATLVLNDSLLNSATQFLLGVLVLYSVAKTNASAMTGWLAELYQLLSLVAMDFRFVRPGCQGLPGSFAALFYGALALALGMGLVMLVLLTAMPLIFPARTAFYANRRIRAPIIYAFIMYVTLSQLFLEALHCAPVKEPQGVRWLLVASRDIKCLSSQHIPIFLVALVGLGSFTLGLPVFTGVKLRALRVLGALAIADRLRKVSEAHTVLVRPSDFASASGSSSLASSASGSGAAQFTPVESEEDEEQEAVDRMPPSKALDGLSATARARYGFLFEQYRTETYLWSLVQLSLLLCVALANTLLRSSPAAQAGVTAAVLLTTAALMEAVRPFRKVWRNHASAALLTAACVATLLAFGVATGPLRRARMEISLAVLALLVILVLLGMVRLIGMALDYRDRILRTRPASVGVATSTLPIASHVLHAVSLVKYMPRSERDAESSSSLGGDDDGEARTTETDTLSRPQLADSPASASQASMPIASSSVVFLTEPEPELELELEYAYAPLTRSGSRRRNLATAQNRRARTSGKSRRRRRTSGRVSMASLTLPAVTEIETADFGPLSVPGTVAPSRSPSQSRTRLHSSNASREAVVVSPSERLWRAQTQAGVRSGTRSIGNLRSSQSRKRRRPTMRRSATTASNIRAGLGVVSTSDLATAVAVEEKKREFGNDAGDGAFDSKPHTAAH</sequence>
<keyword evidence="2" id="KW-1133">Transmembrane helix</keyword>
<feature type="compositionally biased region" description="Basic residues" evidence="1">
    <location>
        <begin position="1242"/>
        <end position="1251"/>
    </location>
</feature>
<feature type="compositionally biased region" description="Basic and acidic residues" evidence="1">
    <location>
        <begin position="1295"/>
        <end position="1304"/>
    </location>
</feature>
<evidence type="ECO:0000256" key="2">
    <source>
        <dbReference type="SAM" id="Phobius"/>
    </source>
</evidence>